<organism evidence="2 3">
    <name type="scientific">Paenibacillus herberti</name>
    <dbReference type="NCBI Taxonomy" id="1619309"/>
    <lineage>
        <taxon>Bacteria</taxon>
        <taxon>Bacillati</taxon>
        <taxon>Bacillota</taxon>
        <taxon>Bacilli</taxon>
        <taxon>Bacillales</taxon>
        <taxon>Paenibacillaceae</taxon>
        <taxon>Paenibacillus</taxon>
    </lineage>
</organism>
<dbReference type="SFLD" id="SFLDS00003">
    <property type="entry name" value="Haloacid_Dehalogenase"/>
    <property type="match status" value="1"/>
</dbReference>
<sequence>MQQRHDTIRTMMNLPLKWIFFDVGETLVDESEPIEDITRQLIAAAGRRGIVVARDHVRELWMEAHKRYSPFPMADILQSLFPDSALRQAIWSEMKYRKELDRPFPESRGILQRLSASYRIGIIANQSAGTADRLRSYGLLEHIDKVFASAELGLAKPDPRLYEYALEATGCPPSETLMVGDRIDNDIVPAKHLGMRGLWVRQGLALRQVSPSSMSRPDGVIDTIGEIESWLAAWRPEEAE</sequence>
<dbReference type="AlphaFoldDB" id="A0A229P2T5"/>
<dbReference type="Gene3D" id="1.10.150.520">
    <property type="match status" value="1"/>
</dbReference>
<dbReference type="Gene3D" id="3.40.50.1000">
    <property type="entry name" value="HAD superfamily/HAD-like"/>
    <property type="match status" value="1"/>
</dbReference>
<dbReference type="SFLD" id="SFLDG01129">
    <property type="entry name" value="C1.5:_HAD__Beta-PGM__Phosphata"/>
    <property type="match status" value="1"/>
</dbReference>
<dbReference type="Pfam" id="PF00702">
    <property type="entry name" value="Hydrolase"/>
    <property type="match status" value="1"/>
</dbReference>
<accession>A0A229P2T5</accession>
<dbReference type="OrthoDB" id="25198at2"/>
<name>A0A229P2T5_9BACL</name>
<dbReference type="PANTHER" id="PTHR43316:SF3">
    <property type="entry name" value="HALOACID DEHALOGENASE, TYPE II (AFU_ORTHOLOGUE AFUA_2G07750)-RELATED"/>
    <property type="match status" value="1"/>
</dbReference>
<dbReference type="InterPro" id="IPR006439">
    <property type="entry name" value="HAD-SF_hydro_IA"/>
</dbReference>
<dbReference type="InterPro" id="IPR051540">
    <property type="entry name" value="S-2-haloacid_dehalogenase"/>
</dbReference>
<evidence type="ECO:0000256" key="1">
    <source>
        <dbReference type="ARBA" id="ARBA00022801"/>
    </source>
</evidence>
<reference evidence="2 3" key="1">
    <citation type="submission" date="2017-07" db="EMBL/GenBank/DDBJ databases">
        <title>Paenibacillus herberti R33 genome sequencing and assembly.</title>
        <authorList>
            <person name="Su W."/>
        </authorList>
    </citation>
    <scope>NUCLEOTIDE SEQUENCE [LARGE SCALE GENOMIC DNA]</scope>
    <source>
        <strain evidence="2 3">R33</strain>
    </source>
</reference>
<dbReference type="InterPro" id="IPR036412">
    <property type="entry name" value="HAD-like_sf"/>
</dbReference>
<gene>
    <name evidence="2" type="ORF">CGZ75_05635</name>
</gene>
<dbReference type="EMBL" id="NMUQ01000001">
    <property type="protein sequence ID" value="OXM16179.1"/>
    <property type="molecule type" value="Genomic_DNA"/>
</dbReference>
<dbReference type="NCBIfam" id="TIGR01509">
    <property type="entry name" value="HAD-SF-IA-v3"/>
    <property type="match status" value="1"/>
</dbReference>
<keyword evidence="3" id="KW-1185">Reference proteome</keyword>
<dbReference type="PANTHER" id="PTHR43316">
    <property type="entry name" value="HYDROLASE, HALOACID DELAHOGENASE-RELATED"/>
    <property type="match status" value="1"/>
</dbReference>
<dbReference type="SUPFAM" id="SSF56784">
    <property type="entry name" value="HAD-like"/>
    <property type="match status" value="1"/>
</dbReference>
<proteinExistence type="predicted"/>
<evidence type="ECO:0000313" key="2">
    <source>
        <dbReference type="EMBL" id="OXM16179.1"/>
    </source>
</evidence>
<dbReference type="GO" id="GO:0016787">
    <property type="term" value="F:hydrolase activity"/>
    <property type="evidence" value="ECO:0007669"/>
    <property type="project" value="UniProtKB-KW"/>
</dbReference>
<dbReference type="PRINTS" id="PR00413">
    <property type="entry name" value="HADHALOGNASE"/>
</dbReference>
<keyword evidence="1" id="KW-0378">Hydrolase</keyword>
<dbReference type="Proteomes" id="UP000215145">
    <property type="component" value="Unassembled WGS sequence"/>
</dbReference>
<dbReference type="InterPro" id="IPR023214">
    <property type="entry name" value="HAD_sf"/>
</dbReference>
<evidence type="ECO:0000313" key="3">
    <source>
        <dbReference type="Proteomes" id="UP000215145"/>
    </source>
</evidence>
<dbReference type="RefSeq" id="WP_089523263.1">
    <property type="nucleotide sequence ID" value="NZ_NMUQ01000001.1"/>
</dbReference>
<dbReference type="NCBIfam" id="TIGR01549">
    <property type="entry name" value="HAD-SF-IA-v1"/>
    <property type="match status" value="1"/>
</dbReference>
<protein>
    <submittedName>
        <fullName evidence="2">Haloacid dehalogenase</fullName>
    </submittedName>
</protein>
<comment type="caution">
    <text evidence="2">The sequence shown here is derived from an EMBL/GenBank/DDBJ whole genome shotgun (WGS) entry which is preliminary data.</text>
</comment>